<dbReference type="RefSeq" id="WP_283832841.1">
    <property type="nucleotide sequence ID" value="NZ_JASJEU010000022.1"/>
</dbReference>
<evidence type="ECO:0000313" key="5">
    <source>
        <dbReference type="Proteomes" id="UP001232750"/>
    </source>
</evidence>
<gene>
    <name evidence="4" type="ORF">QNJ86_11860</name>
</gene>
<protein>
    <submittedName>
        <fullName evidence="4">InlB B-repeat-containing protein</fullName>
    </submittedName>
</protein>
<feature type="region of interest" description="Disordered" evidence="2">
    <location>
        <begin position="1"/>
        <end position="24"/>
    </location>
</feature>
<evidence type="ECO:0000256" key="1">
    <source>
        <dbReference type="ARBA" id="ARBA00004196"/>
    </source>
</evidence>
<sequence>MGLHVWNSSKNQSSGTDGQPDSVRVGLRVTNSNSTEPVKVRVTFQGNQGKWEQADSYGVDVALFEQTLPPPTKPERVGYELDGWSTTPNGAAVSLPTSTVEAATYYARWKLNTFTIKYSLGGGTKPGSNPETYDVTQLPKELANAAPPANYKFDGWTCAELSITTPTPNYTIPANTAKDLTFVAHYSRSAYTVTFDSNEGSAVSSQLVVPNGNVTKPSDPTRAGYAFGGWYTDTSCTTPYNFNTSVTTDFTLYAKWNPAYTIVFNSNDGTGSMQPMSMVRGEAKALTVNSFTRTGYKFTSWNTESDGTGTTYTNQQSVDLTVNPGTTVTLYAQWDLVISCEFPTAGVLEIDASGKVTDVTTGGTNTFRSGTVVPLTITEVESTKLGGADSLFANADTSGAKVVLTPPTGQGSVVEVPVATTKTSANFTIPAKEGNTEGQLALKFGLSLPSGMSLTYLPDQYRSIVQLSYAVSVA</sequence>
<reference evidence="4 5" key="1">
    <citation type="submission" date="2023-05" db="EMBL/GenBank/DDBJ databases">
        <title>Gordonibacter KGMB12511T sp. nov., isolated from faeces of healthy Korean.</title>
        <authorList>
            <person name="Kim H.S."/>
            <person name="Kim J.-S."/>
            <person name="Suh M.K."/>
            <person name="Eom M.K."/>
            <person name="Do H.E."/>
            <person name="Lee J.-S."/>
        </authorList>
    </citation>
    <scope>NUCLEOTIDE SEQUENCE [LARGE SCALE GENOMIC DNA]</scope>
    <source>
        <strain evidence="4 5">KGMB12511</strain>
    </source>
</reference>
<dbReference type="Pfam" id="PF09479">
    <property type="entry name" value="Flg_new"/>
    <property type="match status" value="3"/>
</dbReference>
<keyword evidence="5" id="KW-1185">Reference proteome</keyword>
<dbReference type="InterPro" id="IPR013378">
    <property type="entry name" value="InlB-like_B-rpt"/>
</dbReference>
<feature type="domain" description="Bacterial repeat" evidence="3">
    <location>
        <begin position="144"/>
        <end position="187"/>
    </location>
</feature>
<dbReference type="InterPro" id="IPR042229">
    <property type="entry name" value="Listeria/Bacterioides_rpt_sf"/>
</dbReference>
<proteinExistence type="predicted"/>
<dbReference type="Gene3D" id="2.60.40.4270">
    <property type="entry name" value="Listeria-Bacteroides repeat domain"/>
    <property type="match status" value="3"/>
</dbReference>
<organism evidence="4 5">
    <name type="scientific">Gordonibacter faecis</name>
    <dbReference type="NCBI Taxonomy" id="3047475"/>
    <lineage>
        <taxon>Bacteria</taxon>
        <taxon>Bacillati</taxon>
        <taxon>Actinomycetota</taxon>
        <taxon>Coriobacteriia</taxon>
        <taxon>Eggerthellales</taxon>
        <taxon>Eggerthellaceae</taxon>
        <taxon>Gordonibacter</taxon>
    </lineage>
</organism>
<evidence type="ECO:0000313" key="4">
    <source>
        <dbReference type="EMBL" id="MDJ1651498.1"/>
    </source>
</evidence>
<feature type="compositionally biased region" description="Polar residues" evidence="2">
    <location>
        <begin position="1"/>
        <end position="19"/>
    </location>
</feature>
<dbReference type="EMBL" id="JASJEU010000022">
    <property type="protein sequence ID" value="MDJ1651498.1"/>
    <property type="molecule type" value="Genomic_DNA"/>
</dbReference>
<evidence type="ECO:0000259" key="3">
    <source>
        <dbReference type="Pfam" id="PF18998"/>
    </source>
</evidence>
<dbReference type="Pfam" id="PF18998">
    <property type="entry name" value="Flg_new_2"/>
    <property type="match status" value="1"/>
</dbReference>
<comment type="caution">
    <text evidence="4">The sequence shown here is derived from an EMBL/GenBank/DDBJ whole genome shotgun (WGS) entry which is preliminary data.</text>
</comment>
<dbReference type="InterPro" id="IPR044060">
    <property type="entry name" value="Bacterial_rp_domain"/>
</dbReference>
<comment type="subcellular location">
    <subcellularLocation>
        <location evidence="1">Cell envelope</location>
    </subcellularLocation>
</comment>
<evidence type="ECO:0000256" key="2">
    <source>
        <dbReference type="SAM" id="MobiDB-lite"/>
    </source>
</evidence>
<dbReference type="Proteomes" id="UP001232750">
    <property type="component" value="Unassembled WGS sequence"/>
</dbReference>
<dbReference type="NCBIfam" id="TIGR02543">
    <property type="entry name" value="List_Bact_rpt"/>
    <property type="match status" value="2"/>
</dbReference>
<name>A0ABT7DSC2_9ACTN</name>
<accession>A0ABT7DSC2</accession>